<accession>A0A1V4H3T5</accession>
<dbReference type="CDD" id="cd09872">
    <property type="entry name" value="PIN_Sll0205-like"/>
    <property type="match status" value="1"/>
</dbReference>
<dbReference type="EMBL" id="UGQC01000001">
    <property type="protein sequence ID" value="STZ00991.1"/>
    <property type="molecule type" value="Genomic_DNA"/>
</dbReference>
<dbReference type="RefSeq" id="WP_062500818.1">
    <property type="nucleotide sequence ID" value="NZ_MXAN01000005.1"/>
</dbReference>
<dbReference type="InterPro" id="IPR029060">
    <property type="entry name" value="PIN-like_dom_sf"/>
</dbReference>
<name>A0A1V4H3T5_MORLA</name>
<evidence type="ECO:0000313" key="2">
    <source>
        <dbReference type="EMBL" id="OPH39221.1"/>
    </source>
</evidence>
<dbReference type="InterPro" id="IPR052919">
    <property type="entry name" value="TA_system_RNase"/>
</dbReference>
<organism evidence="2 4">
    <name type="scientific">Moraxella lacunata</name>
    <dbReference type="NCBI Taxonomy" id="477"/>
    <lineage>
        <taxon>Bacteria</taxon>
        <taxon>Pseudomonadati</taxon>
        <taxon>Pseudomonadota</taxon>
        <taxon>Gammaproteobacteria</taxon>
        <taxon>Moraxellales</taxon>
        <taxon>Moraxellaceae</taxon>
        <taxon>Moraxella</taxon>
    </lineage>
</organism>
<feature type="domain" description="PIN" evidence="1">
    <location>
        <begin position="2"/>
        <end position="120"/>
    </location>
</feature>
<dbReference type="Proteomes" id="UP000191025">
    <property type="component" value="Unassembled WGS sequence"/>
</dbReference>
<reference evidence="4" key="1">
    <citation type="submission" date="2017-03" db="EMBL/GenBank/DDBJ databases">
        <title>Draft genome sequence of Moraxella equi CCUG 4950T type strain.</title>
        <authorList>
            <person name="Salva-Serra F."/>
            <person name="Engstrom-Jakobsson H."/>
            <person name="Thorell K."/>
            <person name="Jaen-Luchoro D."/>
            <person name="Gonzales-Siles L."/>
            <person name="Karlsson R."/>
            <person name="Yazdan S."/>
            <person name="Boulund F."/>
            <person name="Johnning A."/>
            <person name="Engstrand L."/>
            <person name="Kristiansson E."/>
            <person name="Moore E."/>
        </authorList>
    </citation>
    <scope>NUCLEOTIDE SEQUENCE [LARGE SCALE GENOMIC DNA]</scope>
    <source>
        <strain evidence="4">CCUG 4441</strain>
    </source>
</reference>
<dbReference type="Pfam" id="PF01850">
    <property type="entry name" value="PIN"/>
    <property type="match status" value="1"/>
</dbReference>
<evidence type="ECO:0000313" key="3">
    <source>
        <dbReference type="EMBL" id="STZ00991.1"/>
    </source>
</evidence>
<dbReference type="Proteomes" id="UP000254107">
    <property type="component" value="Unassembled WGS sequence"/>
</dbReference>
<dbReference type="GeneID" id="302270919"/>
<dbReference type="SUPFAM" id="SSF88723">
    <property type="entry name" value="PIN domain-like"/>
    <property type="match status" value="1"/>
</dbReference>
<dbReference type="InterPro" id="IPR041705">
    <property type="entry name" value="PIN_Sll0205"/>
</dbReference>
<dbReference type="PANTHER" id="PTHR36173">
    <property type="entry name" value="RIBONUCLEASE VAPC16-RELATED"/>
    <property type="match status" value="1"/>
</dbReference>
<dbReference type="Gene3D" id="3.40.50.1010">
    <property type="entry name" value="5'-nuclease"/>
    <property type="match status" value="1"/>
</dbReference>
<proteinExistence type="predicted"/>
<evidence type="ECO:0000313" key="5">
    <source>
        <dbReference type="Proteomes" id="UP000254107"/>
    </source>
</evidence>
<dbReference type="PANTHER" id="PTHR36173:SF2">
    <property type="entry name" value="RIBONUCLEASE VAPC16"/>
    <property type="match status" value="1"/>
</dbReference>
<reference evidence="2" key="2">
    <citation type="submission" date="2017-03" db="EMBL/GenBank/DDBJ databases">
        <authorList>
            <person name="Afonso C.L."/>
            <person name="Miller P.J."/>
            <person name="Scott M.A."/>
            <person name="Spackman E."/>
            <person name="Goraichik I."/>
            <person name="Dimitrov K.M."/>
            <person name="Suarez D.L."/>
            <person name="Swayne D.E."/>
        </authorList>
    </citation>
    <scope>NUCLEOTIDE SEQUENCE</scope>
    <source>
        <strain evidence="2">CCUG 4441</strain>
    </source>
</reference>
<sequence>MYLLDTHIVIWLAQEPQKLDERLKALLLNKNVKVYFSTVNLWEVAIKKALGKAGFDVDVKLLYQHLIENQYLELPVLSRHCLLVQDLPLYHKDPFDRLIIAQAMSENFTLITEDTIIPQYPNLKLFK</sequence>
<evidence type="ECO:0000259" key="1">
    <source>
        <dbReference type="Pfam" id="PF01850"/>
    </source>
</evidence>
<evidence type="ECO:0000313" key="4">
    <source>
        <dbReference type="Proteomes" id="UP000191025"/>
    </source>
</evidence>
<dbReference type="InterPro" id="IPR002716">
    <property type="entry name" value="PIN_dom"/>
</dbReference>
<gene>
    <name evidence="2" type="ORF">B5J94_01035</name>
    <name evidence="3" type="ORF">NCTC7911_02404</name>
</gene>
<reference evidence="3 5" key="3">
    <citation type="submission" date="2018-06" db="EMBL/GenBank/DDBJ databases">
        <authorList>
            <consortium name="Pathogen Informatics"/>
            <person name="Doyle S."/>
        </authorList>
    </citation>
    <scope>NUCLEOTIDE SEQUENCE [LARGE SCALE GENOMIC DNA]</scope>
    <source>
        <strain evidence="3 5">NCTC7911</strain>
    </source>
</reference>
<keyword evidence="5" id="KW-1185">Reference proteome</keyword>
<dbReference type="AlphaFoldDB" id="A0A1V4H3T5"/>
<dbReference type="EMBL" id="MXAN01000005">
    <property type="protein sequence ID" value="OPH39221.1"/>
    <property type="molecule type" value="Genomic_DNA"/>
</dbReference>
<protein>
    <submittedName>
        <fullName evidence="3">PIN domain</fullName>
    </submittedName>
    <submittedName>
        <fullName evidence="2">Twitching motility protein PilT</fullName>
    </submittedName>
</protein>